<dbReference type="EMBL" id="KV453910">
    <property type="protein sequence ID" value="ODV80505.1"/>
    <property type="molecule type" value="Genomic_DNA"/>
</dbReference>
<organism evidence="1 2">
    <name type="scientific">Suhomyces tanzawaensis NRRL Y-17324</name>
    <dbReference type="NCBI Taxonomy" id="984487"/>
    <lineage>
        <taxon>Eukaryota</taxon>
        <taxon>Fungi</taxon>
        <taxon>Dikarya</taxon>
        <taxon>Ascomycota</taxon>
        <taxon>Saccharomycotina</taxon>
        <taxon>Pichiomycetes</taxon>
        <taxon>Debaryomycetaceae</taxon>
        <taxon>Suhomyces</taxon>
    </lineage>
</organism>
<dbReference type="OrthoDB" id="5357220at2759"/>
<dbReference type="GO" id="GO:0051301">
    <property type="term" value="P:cell division"/>
    <property type="evidence" value="ECO:0007669"/>
    <property type="project" value="UniProtKB-KW"/>
</dbReference>
<evidence type="ECO:0000313" key="2">
    <source>
        <dbReference type="Proteomes" id="UP000094285"/>
    </source>
</evidence>
<protein>
    <submittedName>
        <fullName evidence="1">Cell division control 14, SIN component</fullName>
    </submittedName>
</protein>
<gene>
    <name evidence="1" type="ORF">CANTADRAFT_88438</name>
</gene>
<dbReference type="PANTHER" id="PTHR34065:SF1">
    <property type="entry name" value="CELL DIVISION CONTROL PROTEIN 14"/>
    <property type="match status" value="1"/>
</dbReference>
<reference evidence="2" key="1">
    <citation type="submission" date="2016-05" db="EMBL/GenBank/DDBJ databases">
        <title>Comparative genomics of biotechnologically important yeasts.</title>
        <authorList>
            <consortium name="DOE Joint Genome Institute"/>
            <person name="Riley R."/>
            <person name="Haridas S."/>
            <person name="Wolfe K.H."/>
            <person name="Lopes M.R."/>
            <person name="Hittinger C.T."/>
            <person name="Goker M."/>
            <person name="Salamov A."/>
            <person name="Wisecaver J."/>
            <person name="Long T.M."/>
            <person name="Aerts A.L."/>
            <person name="Barry K."/>
            <person name="Choi C."/>
            <person name="Clum A."/>
            <person name="Coughlan A.Y."/>
            <person name="Deshpande S."/>
            <person name="Douglass A.P."/>
            <person name="Hanson S.J."/>
            <person name="Klenk H.-P."/>
            <person name="Labutti K."/>
            <person name="Lapidus A."/>
            <person name="Lindquist E."/>
            <person name="Lipzen A."/>
            <person name="Meier-Kolthoff J.P."/>
            <person name="Ohm R.A."/>
            <person name="Otillar R.P."/>
            <person name="Pangilinan J."/>
            <person name="Peng Y."/>
            <person name="Rokas A."/>
            <person name="Rosa C.A."/>
            <person name="Scheuner C."/>
            <person name="Sibirny A.A."/>
            <person name="Slot J.C."/>
            <person name="Stielow J.B."/>
            <person name="Sun H."/>
            <person name="Kurtzman C.P."/>
            <person name="Blackwell M."/>
            <person name="Grigoriev I.V."/>
            <person name="Jeffries T.W."/>
        </authorList>
    </citation>
    <scope>NUCLEOTIDE SEQUENCE [LARGE SCALE GENOMIC DNA]</scope>
    <source>
        <strain evidence="2">NRRL Y-17324</strain>
    </source>
</reference>
<dbReference type="GeneID" id="30985586"/>
<accession>A0A1E4SLY5</accession>
<dbReference type="Pfam" id="PF08045">
    <property type="entry name" value="CDC14"/>
    <property type="match status" value="1"/>
</dbReference>
<sequence length="252" mass="28693">MEDTILDIVDLLDSTELTDVVHGIDQLDLLLSQLLPQIVAMHKRGTVTSTNSGIPDSKSLATFVALQDNFQYNLAHYLINFYKFLAKDPREVDPKAILTCNRLLQGLLLIHPSLRKLFSRLSNMRLLLVLVDQGTFSIQITISFISTLIHILLKDLKNFRIFEDNGGCSILIRKFKLASFDELPKSNSNIKVYTQQNLNFKIIEFLIFYLVDETNFKSTITPKTVAEKSALFKADFPEIDSLIENLNELNNL</sequence>
<name>A0A1E4SLY5_9ASCO</name>
<dbReference type="STRING" id="984487.A0A1E4SLY5"/>
<dbReference type="InterPro" id="IPR012535">
    <property type="entry name" value="Cell_div_Cdc14"/>
</dbReference>
<dbReference type="AlphaFoldDB" id="A0A1E4SLY5"/>
<dbReference type="RefSeq" id="XP_020065627.1">
    <property type="nucleotide sequence ID" value="XM_020211450.1"/>
</dbReference>
<keyword evidence="1" id="KW-0132">Cell division</keyword>
<evidence type="ECO:0000313" key="1">
    <source>
        <dbReference type="EMBL" id="ODV80505.1"/>
    </source>
</evidence>
<proteinExistence type="predicted"/>
<dbReference type="PANTHER" id="PTHR34065">
    <property type="entry name" value="CELL DIVISION CONTROL PROTEIN 14"/>
    <property type="match status" value="1"/>
</dbReference>
<dbReference type="Proteomes" id="UP000094285">
    <property type="component" value="Unassembled WGS sequence"/>
</dbReference>
<keyword evidence="2" id="KW-1185">Reference proteome</keyword>
<keyword evidence="1" id="KW-0131">Cell cycle</keyword>